<dbReference type="Proteomes" id="UP000011518">
    <property type="component" value="Unassembled WGS sequence"/>
</dbReference>
<reference evidence="3" key="1">
    <citation type="submission" date="2012-07" db="EMBL/GenBank/DDBJ databases">
        <title>Genome of the Chinese tree shrew, a rising model animal genetically related to primates.</title>
        <authorList>
            <person name="Zhang G."/>
            <person name="Fan Y."/>
            <person name="Yao Y."/>
            <person name="Huang Z."/>
        </authorList>
    </citation>
    <scope>NUCLEOTIDE SEQUENCE [LARGE SCALE GENOMIC DNA]</scope>
</reference>
<protein>
    <submittedName>
        <fullName evidence="2">Uncharacterized protein</fullName>
    </submittedName>
</protein>
<dbReference type="InParanoid" id="L9KHZ7"/>
<gene>
    <name evidence="2" type="ORF">TREES_T100021505</name>
</gene>
<evidence type="ECO:0000313" key="3">
    <source>
        <dbReference type="Proteomes" id="UP000011518"/>
    </source>
</evidence>
<sequence length="145" mass="15479">MLLVLFGCGCASDSDPGGTSASDPPYTAPRNKKRVPPNVVWEEAPDRLSARGHPRLTWDRWVQGEAGDALGHTCSRPDAPDLTKRRLEPVATSALGDVAQPERRGEQLGRAGKDATEIVNPGEPVLIAPGLFLTRSTGCNLRGQT</sequence>
<keyword evidence="3" id="KW-1185">Reference proteome</keyword>
<dbReference type="AlphaFoldDB" id="L9KHZ7"/>
<dbReference type="EMBL" id="KB320829">
    <property type="protein sequence ID" value="ELW62318.1"/>
    <property type="molecule type" value="Genomic_DNA"/>
</dbReference>
<evidence type="ECO:0000313" key="2">
    <source>
        <dbReference type="EMBL" id="ELW62318.1"/>
    </source>
</evidence>
<evidence type="ECO:0000256" key="1">
    <source>
        <dbReference type="SAM" id="MobiDB-lite"/>
    </source>
</evidence>
<reference evidence="3" key="2">
    <citation type="journal article" date="2013" name="Nat. Commun.">
        <title>Genome of the Chinese tree shrew.</title>
        <authorList>
            <person name="Fan Y."/>
            <person name="Huang Z.Y."/>
            <person name="Cao C.C."/>
            <person name="Chen C.S."/>
            <person name="Chen Y.X."/>
            <person name="Fan D.D."/>
            <person name="He J."/>
            <person name="Hou H.L."/>
            <person name="Hu L."/>
            <person name="Hu X.T."/>
            <person name="Jiang X.T."/>
            <person name="Lai R."/>
            <person name="Lang Y.S."/>
            <person name="Liang B."/>
            <person name="Liao S.G."/>
            <person name="Mu D."/>
            <person name="Ma Y.Y."/>
            <person name="Niu Y.Y."/>
            <person name="Sun X.Q."/>
            <person name="Xia J.Q."/>
            <person name="Xiao J."/>
            <person name="Xiong Z.Q."/>
            <person name="Xu L."/>
            <person name="Yang L."/>
            <person name="Zhang Y."/>
            <person name="Zhao W."/>
            <person name="Zhao X.D."/>
            <person name="Zheng Y.T."/>
            <person name="Zhou J.M."/>
            <person name="Zhu Y.B."/>
            <person name="Zhang G.J."/>
            <person name="Wang J."/>
            <person name="Yao Y.G."/>
        </authorList>
    </citation>
    <scope>NUCLEOTIDE SEQUENCE [LARGE SCALE GENOMIC DNA]</scope>
</reference>
<name>L9KHZ7_TUPCH</name>
<proteinExistence type="predicted"/>
<feature type="region of interest" description="Disordered" evidence="1">
    <location>
        <begin position="13"/>
        <end position="35"/>
    </location>
</feature>
<accession>L9KHZ7</accession>
<organism evidence="2 3">
    <name type="scientific">Tupaia chinensis</name>
    <name type="common">Chinese tree shrew</name>
    <name type="synonym">Tupaia belangeri chinensis</name>
    <dbReference type="NCBI Taxonomy" id="246437"/>
    <lineage>
        <taxon>Eukaryota</taxon>
        <taxon>Metazoa</taxon>
        <taxon>Chordata</taxon>
        <taxon>Craniata</taxon>
        <taxon>Vertebrata</taxon>
        <taxon>Euteleostomi</taxon>
        <taxon>Mammalia</taxon>
        <taxon>Eutheria</taxon>
        <taxon>Euarchontoglires</taxon>
        <taxon>Scandentia</taxon>
        <taxon>Tupaiidae</taxon>
        <taxon>Tupaia</taxon>
    </lineage>
</organism>